<sequence>MSRKRRTLLKGIGASALTISGVSTVSANPSKDKFPLEAFRKLVWAGNLQQAKELAERYGLKNKMSKESPSDVSTQRYGDPSEDSSTNITISVTEISSSEYDVSCYFELSEWDNNIGDSTKEVGSRDSAVITWDTTYWTATEQTRSNVDGVDSDSRMTYEQYKDYGPRIEYDEPGTPTDGNDQSFQSGFSTLVTPINRSSSSNTEKIECIYCHTYNDGSNDVSWDFLSGFLEPGPDVPYWTMNATTQA</sequence>
<dbReference type="Proteomes" id="UP001595945">
    <property type="component" value="Unassembled WGS sequence"/>
</dbReference>
<dbReference type="AlphaFoldDB" id="A0ABD5Q3M1"/>
<accession>A0ABD5Q3M1</accession>
<evidence type="ECO:0000313" key="2">
    <source>
        <dbReference type="EMBL" id="MFC4825285.1"/>
    </source>
</evidence>
<gene>
    <name evidence="2" type="ORF">ACFO9K_13555</name>
</gene>
<reference evidence="2 3" key="1">
    <citation type="journal article" date="2019" name="Int. J. Syst. Evol. Microbiol.">
        <title>The Global Catalogue of Microorganisms (GCM) 10K type strain sequencing project: providing services to taxonomists for standard genome sequencing and annotation.</title>
        <authorList>
            <consortium name="The Broad Institute Genomics Platform"/>
            <consortium name="The Broad Institute Genome Sequencing Center for Infectious Disease"/>
            <person name="Wu L."/>
            <person name="Ma J."/>
        </authorList>
    </citation>
    <scope>NUCLEOTIDE SEQUENCE [LARGE SCALE GENOMIC DNA]</scope>
    <source>
        <strain evidence="2 3">XZYJ18</strain>
    </source>
</reference>
<feature type="region of interest" description="Disordered" evidence="1">
    <location>
        <begin position="166"/>
        <end position="185"/>
    </location>
</feature>
<feature type="compositionally biased region" description="Basic and acidic residues" evidence="1">
    <location>
        <begin position="59"/>
        <end position="69"/>
    </location>
</feature>
<dbReference type="GeneID" id="73044004"/>
<protein>
    <submittedName>
        <fullName evidence="2">Uncharacterized protein</fullName>
    </submittedName>
</protein>
<feature type="region of interest" description="Disordered" evidence="1">
    <location>
        <begin position="59"/>
        <end position="86"/>
    </location>
</feature>
<proteinExistence type="predicted"/>
<evidence type="ECO:0000313" key="3">
    <source>
        <dbReference type="Proteomes" id="UP001595945"/>
    </source>
</evidence>
<comment type="caution">
    <text evidence="2">The sequence shown here is derived from an EMBL/GenBank/DDBJ whole genome shotgun (WGS) entry which is preliminary data.</text>
</comment>
<keyword evidence="3" id="KW-1185">Reference proteome</keyword>
<name>A0ABD5Q3M1_9EURY</name>
<dbReference type="RefSeq" id="WP_254269024.1">
    <property type="nucleotide sequence ID" value="NZ_CP100400.1"/>
</dbReference>
<evidence type="ECO:0000256" key="1">
    <source>
        <dbReference type="SAM" id="MobiDB-lite"/>
    </source>
</evidence>
<dbReference type="EMBL" id="JBHSHT010000002">
    <property type="protein sequence ID" value="MFC4825285.1"/>
    <property type="molecule type" value="Genomic_DNA"/>
</dbReference>
<organism evidence="2 3">
    <name type="scientific">Halorussus aquaticus</name>
    <dbReference type="NCBI Taxonomy" id="2953748"/>
    <lineage>
        <taxon>Archaea</taxon>
        <taxon>Methanobacteriati</taxon>
        <taxon>Methanobacteriota</taxon>
        <taxon>Stenosarchaea group</taxon>
        <taxon>Halobacteria</taxon>
        <taxon>Halobacteriales</taxon>
        <taxon>Haladaptataceae</taxon>
        <taxon>Halorussus</taxon>
    </lineage>
</organism>